<dbReference type="EMBL" id="AAGUDP010000006">
    <property type="protein sequence ID" value="EBS0563163.1"/>
    <property type="molecule type" value="Genomic_DNA"/>
</dbReference>
<proteinExistence type="predicted"/>
<accession>A0A5U8XPB5</accession>
<comment type="caution">
    <text evidence="1">The sequence shown here is derived from an EMBL/GenBank/DDBJ whole genome shotgun (WGS) entry which is preliminary data.</text>
</comment>
<gene>
    <name evidence="1" type="ORF">DTU56_08550</name>
</gene>
<name>A0A5U8XPB5_SALMU</name>
<sequence length="156" mass="17849">MKFKDIINLLTLDTFSGTVVDIGTTTYPIKNESDAEVVSLDITIESEDDPERKFVYHMGPIEFMGVIKDHKLAVGDFISVRKYPLQKHYGVRKHRNLQYPAPLERAAARYMLSAGVKVLSLQARERRAYHGSDDLTAQHLDNHALRAILIRQRLEK</sequence>
<organism evidence="1">
    <name type="scientific">Salmonella muenchen</name>
    <dbReference type="NCBI Taxonomy" id="596"/>
    <lineage>
        <taxon>Bacteria</taxon>
        <taxon>Pseudomonadati</taxon>
        <taxon>Pseudomonadota</taxon>
        <taxon>Gammaproteobacteria</taxon>
        <taxon>Enterobacterales</taxon>
        <taxon>Enterobacteriaceae</taxon>
        <taxon>Salmonella</taxon>
    </lineage>
</organism>
<reference evidence="1" key="1">
    <citation type="submission" date="2018-07" db="EMBL/GenBank/DDBJ databases">
        <authorList>
            <person name="Ashton P.M."/>
            <person name="Dallman T."/>
            <person name="Nair S."/>
            <person name="De Pinna E."/>
            <person name="Peters T."/>
            <person name="Grant K."/>
        </authorList>
    </citation>
    <scope>NUCLEOTIDE SEQUENCE</scope>
    <source>
        <strain evidence="1">142535</strain>
    </source>
</reference>
<dbReference type="AlphaFoldDB" id="A0A5U8XPB5"/>
<protein>
    <submittedName>
        <fullName evidence="1">Uncharacterized protein</fullName>
    </submittedName>
</protein>
<evidence type="ECO:0000313" key="1">
    <source>
        <dbReference type="EMBL" id="EBS0563163.1"/>
    </source>
</evidence>